<keyword evidence="3" id="KW-1185">Reference proteome</keyword>
<dbReference type="AlphaFoldDB" id="A0A9X2WBG0"/>
<accession>A0A9X2WBG0</accession>
<sequence>MNALCKNPKYNANGSIDVDVNHPIHGWIPFTASPTDTESHGLLIYQAAVSGAYGDVAPYIKSQEEIMSEVLAERDRRVYSIDQVAMNPIRWGALTDEEKAAMSEARDSLLAIEQQAGFPENIIWPDMPVNI</sequence>
<evidence type="ECO:0000313" key="2">
    <source>
        <dbReference type="EMBL" id="MCT7357523.1"/>
    </source>
</evidence>
<dbReference type="Pfam" id="PF16778">
    <property type="entry name" value="Phage_tail_APC"/>
    <property type="match status" value="1"/>
</dbReference>
<dbReference type="InterPro" id="IPR031893">
    <property type="entry name" value="Phage_tail_APC"/>
</dbReference>
<organism evidence="2 3">
    <name type="scientific">Thalassolituus pacificus</name>
    <dbReference type="NCBI Taxonomy" id="2975440"/>
    <lineage>
        <taxon>Bacteria</taxon>
        <taxon>Pseudomonadati</taxon>
        <taxon>Pseudomonadota</taxon>
        <taxon>Gammaproteobacteria</taxon>
        <taxon>Oceanospirillales</taxon>
        <taxon>Oceanospirillaceae</taxon>
        <taxon>Thalassolituus</taxon>
    </lineage>
</organism>
<dbReference type="RefSeq" id="WP_260974456.1">
    <property type="nucleotide sequence ID" value="NZ_JAOANI010000002.1"/>
</dbReference>
<gene>
    <name evidence="2" type="ORF">NYR02_00615</name>
</gene>
<comment type="caution">
    <text evidence="2">The sequence shown here is derived from an EMBL/GenBank/DDBJ whole genome shotgun (WGS) entry which is preliminary data.</text>
</comment>
<reference evidence="2" key="1">
    <citation type="journal article" date="2022" name="Front. Microbiol.">
        <title>Genome-based taxonomic rearrangement of Oceanobacter-related bacteria including the description of Thalassolituus hydrocarbonoclasticus sp. nov. and Thalassolituus pacificus sp. nov. and emended description of the genus Thalassolituus.</title>
        <authorList>
            <person name="Dong C."/>
            <person name="Wei L."/>
            <person name="Wang J."/>
            <person name="Lai Q."/>
            <person name="Huang Z."/>
            <person name="Shao Z."/>
        </authorList>
    </citation>
    <scope>NUCLEOTIDE SEQUENCE</scope>
    <source>
        <strain evidence="2">59MF3M-4</strain>
    </source>
</reference>
<protein>
    <submittedName>
        <fullName evidence="2">Phage tail assembly chaperone</fullName>
    </submittedName>
</protein>
<evidence type="ECO:0000313" key="3">
    <source>
        <dbReference type="Proteomes" id="UP001147830"/>
    </source>
</evidence>
<evidence type="ECO:0000259" key="1">
    <source>
        <dbReference type="Pfam" id="PF16778"/>
    </source>
</evidence>
<dbReference type="Proteomes" id="UP001147830">
    <property type="component" value="Unassembled WGS sequence"/>
</dbReference>
<reference evidence="2" key="2">
    <citation type="submission" date="2022-08" db="EMBL/GenBank/DDBJ databases">
        <authorList>
            <person name="Dong C."/>
        </authorList>
    </citation>
    <scope>NUCLEOTIDE SEQUENCE</scope>
    <source>
        <strain evidence="2">59MF3M-4</strain>
    </source>
</reference>
<dbReference type="EMBL" id="JAOANI010000002">
    <property type="protein sequence ID" value="MCT7357523.1"/>
    <property type="molecule type" value="Genomic_DNA"/>
</dbReference>
<feature type="domain" description="Phage tail assembly chaperone-like" evidence="1">
    <location>
        <begin position="68"/>
        <end position="128"/>
    </location>
</feature>
<name>A0A9X2WBG0_9GAMM</name>
<proteinExistence type="predicted"/>